<organism evidence="3 4">
    <name type="scientific">Caldicellulosiruptor hydrothermalis (strain DSM 18901 / VKM B-2411 / 108)</name>
    <dbReference type="NCBI Taxonomy" id="632292"/>
    <lineage>
        <taxon>Bacteria</taxon>
        <taxon>Bacillati</taxon>
        <taxon>Bacillota</taxon>
        <taxon>Bacillota incertae sedis</taxon>
        <taxon>Caldicellulosiruptorales</taxon>
        <taxon>Caldicellulosiruptoraceae</taxon>
        <taxon>Caldicellulosiruptor</taxon>
    </lineage>
</organism>
<dbReference type="EMBL" id="CP002219">
    <property type="protein sequence ID" value="ADQ06004.1"/>
    <property type="molecule type" value="Genomic_DNA"/>
</dbReference>
<dbReference type="Proteomes" id="UP000006890">
    <property type="component" value="Chromosome"/>
</dbReference>
<evidence type="ECO:0000313" key="4">
    <source>
        <dbReference type="Proteomes" id="UP000006890"/>
    </source>
</evidence>
<dbReference type="HOGENOM" id="CLU_129167_0_0_9"/>
<dbReference type="OrthoDB" id="2871992at2"/>
<evidence type="ECO:0008006" key="5">
    <source>
        <dbReference type="Google" id="ProtNLM"/>
    </source>
</evidence>
<accession>E4QB26</accession>
<evidence type="ECO:0000256" key="1">
    <source>
        <dbReference type="SAM" id="MobiDB-lite"/>
    </source>
</evidence>
<sequence length="178" mass="20375">MTKKTKRIIVIAVLFAFVVSSLYAQVIISQQKKQSNTQTKTTYRQDSKQSTSSKNNSPDPLIINSEGFITIGVRYLNPIKDDKDNLVFEVFLDNHQIDLSTLNFNGKVLFSTSEGIKVNNAKWWIEGSGHHVMAFIKIPKKINGKNLITPKTKYIQLELQNIGGVKLRIYRWDKKFLN</sequence>
<feature type="region of interest" description="Disordered" evidence="1">
    <location>
        <begin position="35"/>
        <end position="59"/>
    </location>
</feature>
<keyword evidence="4" id="KW-1185">Reference proteome</keyword>
<protein>
    <recommendedName>
        <fullName evidence="5">DUF4352 domain-containing protein</fullName>
    </recommendedName>
</protein>
<keyword evidence="2" id="KW-0732">Signal</keyword>
<feature type="signal peptide" evidence="2">
    <location>
        <begin position="1"/>
        <end position="24"/>
    </location>
</feature>
<evidence type="ECO:0000256" key="2">
    <source>
        <dbReference type="SAM" id="SignalP"/>
    </source>
</evidence>
<evidence type="ECO:0000313" key="3">
    <source>
        <dbReference type="EMBL" id="ADQ06004.1"/>
    </source>
</evidence>
<proteinExistence type="predicted"/>
<feature type="compositionally biased region" description="Polar residues" evidence="1">
    <location>
        <begin position="48"/>
        <end position="58"/>
    </location>
</feature>
<dbReference type="AlphaFoldDB" id="E4QB26"/>
<feature type="chain" id="PRO_5003186570" description="DUF4352 domain-containing protein" evidence="2">
    <location>
        <begin position="25"/>
        <end position="178"/>
    </location>
</feature>
<dbReference type="KEGG" id="chd:Calhy_0249"/>
<reference key="1">
    <citation type="submission" date="2010-09" db="EMBL/GenBank/DDBJ databases">
        <title>Complete sequence of Caldicellulosiruptor hydrothermalis 108.</title>
        <authorList>
            <consortium name="US DOE Joint Genome Institute"/>
            <person name="Lucas S."/>
            <person name="Copeland A."/>
            <person name="Lapidus A."/>
            <person name="Cheng J.-F."/>
            <person name="Bruce D."/>
            <person name="Goodwin L."/>
            <person name="Pitluck S."/>
            <person name="Davenport K."/>
            <person name="Detter J.C."/>
            <person name="Han C."/>
            <person name="Tapia R."/>
            <person name="Land M."/>
            <person name="Hauser L."/>
            <person name="Chang Y.-J."/>
            <person name="Jeffries C."/>
            <person name="Kyrpides N."/>
            <person name="Ivanova N."/>
            <person name="Mikhailova N."/>
            <person name="Blumer-Schuette S.E."/>
            <person name="Kelly R.M."/>
            <person name="Woyke T."/>
        </authorList>
    </citation>
    <scope>NUCLEOTIDE SEQUENCE</scope>
    <source>
        <strain>108</strain>
    </source>
</reference>
<dbReference type="STRING" id="632292.Calhy_0249"/>
<name>E4QB26_CALH1</name>
<dbReference type="RefSeq" id="WP_013402214.1">
    <property type="nucleotide sequence ID" value="NC_014652.1"/>
</dbReference>
<reference evidence="3 4" key="2">
    <citation type="journal article" date="2011" name="J. Bacteriol.">
        <title>Complete genome sequences for the anaerobic, extremely thermophilic plant biomass-degrading bacteria Caldicellulosiruptor hydrothermalis, Caldicellulosiruptor kristjanssonii, Caldicellulosiruptor kronotskyensis, Caldicellulosiruptor owensenis, and Caldicellulosiruptor lactoaceticus.</title>
        <authorList>
            <person name="Blumer-Schuette S.E."/>
            <person name="Ozdemir I."/>
            <person name="Mistry D."/>
            <person name="Lucas S."/>
            <person name="Lapidus A."/>
            <person name="Cheng J.F."/>
            <person name="Goodwin L.A."/>
            <person name="Pitluck S."/>
            <person name="Land M.L."/>
            <person name="Hauser L.J."/>
            <person name="Woyke T."/>
            <person name="Mikhailova N."/>
            <person name="Pati A."/>
            <person name="Kyrpides N.C."/>
            <person name="Ivanova N."/>
            <person name="Detter J.C."/>
            <person name="Walston-Davenport K."/>
            <person name="Han S."/>
            <person name="Adams M.W."/>
            <person name="Kelly R.M."/>
        </authorList>
    </citation>
    <scope>NUCLEOTIDE SEQUENCE [LARGE SCALE GENOMIC DNA]</scope>
    <source>
        <strain evidence="4">DSM 18901 / VKM B-2411 / 108</strain>
    </source>
</reference>
<gene>
    <name evidence="3" type="ordered locus">Calhy_0249</name>
</gene>